<dbReference type="InterPro" id="IPR014014">
    <property type="entry name" value="RNA_helicase_DEAD_Q_motif"/>
</dbReference>
<evidence type="ECO:0000256" key="3">
    <source>
        <dbReference type="PROSITE-ProRule" id="PRU00552"/>
    </source>
</evidence>
<organism evidence="6">
    <name type="scientific">Camponotus floridanus</name>
    <name type="common">Florida carpenter ant</name>
    <dbReference type="NCBI Taxonomy" id="104421"/>
    <lineage>
        <taxon>Eukaryota</taxon>
        <taxon>Metazoa</taxon>
        <taxon>Ecdysozoa</taxon>
        <taxon>Arthropoda</taxon>
        <taxon>Hexapoda</taxon>
        <taxon>Insecta</taxon>
        <taxon>Pterygota</taxon>
        <taxon>Neoptera</taxon>
        <taxon>Endopterygota</taxon>
        <taxon>Hymenoptera</taxon>
        <taxon>Apocrita</taxon>
        <taxon>Aculeata</taxon>
        <taxon>Formicoidea</taxon>
        <taxon>Formicidae</taxon>
        <taxon>Formicinae</taxon>
        <taxon>Camponotus</taxon>
    </lineage>
</organism>
<keyword evidence="5" id="KW-0378">Hydrolase</keyword>
<accession>E2AXA9</accession>
<evidence type="ECO:0000256" key="2">
    <source>
        <dbReference type="ARBA" id="ARBA00022840"/>
    </source>
</evidence>
<keyword evidence="6" id="KW-1185">Reference proteome</keyword>
<protein>
    <submittedName>
        <fullName evidence="5">Probable ATP-dependent RNA helicase DDX20</fullName>
    </submittedName>
</protein>
<gene>
    <name evidence="5" type="ORF">EAG_15718</name>
</gene>
<evidence type="ECO:0000313" key="5">
    <source>
        <dbReference type="EMBL" id="EFN61889.1"/>
    </source>
</evidence>
<dbReference type="GO" id="GO:0003724">
    <property type="term" value="F:RNA helicase activity"/>
    <property type="evidence" value="ECO:0007669"/>
    <property type="project" value="InterPro"/>
</dbReference>
<evidence type="ECO:0000313" key="6">
    <source>
        <dbReference type="Proteomes" id="UP000000311"/>
    </source>
</evidence>
<keyword evidence="5" id="KW-0347">Helicase</keyword>
<dbReference type="STRING" id="104421.E2AXA9"/>
<dbReference type="GO" id="GO:0005524">
    <property type="term" value="F:ATP binding"/>
    <property type="evidence" value="ECO:0007669"/>
    <property type="project" value="UniProtKB-KW"/>
</dbReference>
<feature type="short sequence motif" description="Q motif" evidence="3">
    <location>
        <begin position="24"/>
        <end position="52"/>
    </location>
</feature>
<dbReference type="OrthoDB" id="434041at2759"/>
<feature type="domain" description="DEAD-box RNA helicase Q" evidence="4">
    <location>
        <begin position="24"/>
        <end position="52"/>
    </location>
</feature>
<dbReference type="AlphaFoldDB" id="E2AXA9"/>
<evidence type="ECO:0000256" key="1">
    <source>
        <dbReference type="ARBA" id="ARBA00022741"/>
    </source>
</evidence>
<keyword evidence="2" id="KW-0067">ATP-binding</keyword>
<reference evidence="5 6" key="1">
    <citation type="journal article" date="2010" name="Science">
        <title>Genomic comparison of the ants Camponotus floridanus and Harpegnathos saltator.</title>
        <authorList>
            <person name="Bonasio R."/>
            <person name="Zhang G."/>
            <person name="Ye C."/>
            <person name="Mutti N.S."/>
            <person name="Fang X."/>
            <person name="Qin N."/>
            <person name="Donahue G."/>
            <person name="Yang P."/>
            <person name="Li Q."/>
            <person name="Li C."/>
            <person name="Zhang P."/>
            <person name="Huang Z."/>
            <person name="Berger S.L."/>
            <person name="Reinberg D."/>
            <person name="Wang J."/>
            <person name="Liebig J."/>
        </authorList>
    </citation>
    <scope>NUCLEOTIDE SEQUENCE [LARGE SCALE GENOMIC DNA]</scope>
    <source>
        <strain evidence="6">C129</strain>
    </source>
</reference>
<sequence length="152" mass="16923">MAQYVAHDLSKVPRTKDVKIQEDVMFLQMGLPENILDGLTVAGFQRPSPIQLKAIPLGRCGFDPVRFLPTICCQILGAFQQATQATLCRYSVDTGAFQLRHKSTQSYTAKMLCSPVSSFCCTPTSLRRHNVVWERSENLDLVTTIKSDCPAL</sequence>
<dbReference type="Proteomes" id="UP000000311">
    <property type="component" value="Unassembled WGS sequence"/>
</dbReference>
<dbReference type="InParanoid" id="E2AXA9"/>
<dbReference type="PROSITE" id="PS51195">
    <property type="entry name" value="Q_MOTIF"/>
    <property type="match status" value="1"/>
</dbReference>
<proteinExistence type="predicted"/>
<name>E2AXA9_CAMFO</name>
<evidence type="ECO:0000259" key="4">
    <source>
        <dbReference type="PROSITE" id="PS51195"/>
    </source>
</evidence>
<keyword evidence="1" id="KW-0547">Nucleotide-binding</keyword>
<dbReference type="EMBL" id="GL443548">
    <property type="protein sequence ID" value="EFN61889.1"/>
    <property type="molecule type" value="Genomic_DNA"/>
</dbReference>